<name>A0A392SB86_9FABA</name>
<dbReference type="AlphaFoldDB" id="A0A392SB86"/>
<accession>A0A392SB86</accession>
<keyword evidence="2" id="KW-1185">Reference proteome</keyword>
<dbReference type="EMBL" id="LXQA010347693">
    <property type="protein sequence ID" value="MCI45732.1"/>
    <property type="molecule type" value="Genomic_DNA"/>
</dbReference>
<evidence type="ECO:0000313" key="1">
    <source>
        <dbReference type="EMBL" id="MCI45732.1"/>
    </source>
</evidence>
<evidence type="ECO:0000313" key="2">
    <source>
        <dbReference type="Proteomes" id="UP000265520"/>
    </source>
</evidence>
<organism evidence="1 2">
    <name type="scientific">Trifolium medium</name>
    <dbReference type="NCBI Taxonomy" id="97028"/>
    <lineage>
        <taxon>Eukaryota</taxon>
        <taxon>Viridiplantae</taxon>
        <taxon>Streptophyta</taxon>
        <taxon>Embryophyta</taxon>
        <taxon>Tracheophyta</taxon>
        <taxon>Spermatophyta</taxon>
        <taxon>Magnoliopsida</taxon>
        <taxon>eudicotyledons</taxon>
        <taxon>Gunneridae</taxon>
        <taxon>Pentapetalae</taxon>
        <taxon>rosids</taxon>
        <taxon>fabids</taxon>
        <taxon>Fabales</taxon>
        <taxon>Fabaceae</taxon>
        <taxon>Papilionoideae</taxon>
        <taxon>50 kb inversion clade</taxon>
        <taxon>NPAAA clade</taxon>
        <taxon>Hologalegina</taxon>
        <taxon>IRL clade</taxon>
        <taxon>Trifolieae</taxon>
        <taxon>Trifolium</taxon>
    </lineage>
</organism>
<protein>
    <submittedName>
        <fullName evidence="1">Uncharacterized protein</fullName>
    </submittedName>
</protein>
<dbReference type="Proteomes" id="UP000265520">
    <property type="component" value="Unassembled WGS sequence"/>
</dbReference>
<feature type="non-terminal residue" evidence="1">
    <location>
        <position position="37"/>
    </location>
</feature>
<comment type="caution">
    <text evidence="1">The sequence shown here is derived from an EMBL/GenBank/DDBJ whole genome shotgun (WGS) entry which is preliminary data.</text>
</comment>
<proteinExistence type="predicted"/>
<reference evidence="1 2" key="1">
    <citation type="journal article" date="2018" name="Front. Plant Sci.">
        <title>Red Clover (Trifolium pratense) and Zigzag Clover (T. medium) - A Picture of Genomic Similarities and Differences.</title>
        <authorList>
            <person name="Dluhosova J."/>
            <person name="Istvanek J."/>
            <person name="Nedelnik J."/>
            <person name="Repkova J."/>
        </authorList>
    </citation>
    <scope>NUCLEOTIDE SEQUENCE [LARGE SCALE GENOMIC DNA]</scope>
    <source>
        <strain evidence="2">cv. 10/8</strain>
        <tissue evidence="1">Leaf</tissue>
    </source>
</reference>
<sequence length="37" mass="4455">MGDRREKIRASKFDVFVEEQLRALQLQSLQDYQLSQQ</sequence>